<dbReference type="Gene3D" id="3.30.420.10">
    <property type="entry name" value="Ribonuclease H-like superfamily/Ribonuclease H"/>
    <property type="match status" value="1"/>
</dbReference>
<organism evidence="7 8">
    <name type="scientific">Amphiplicatus metriothermophilus</name>
    <dbReference type="NCBI Taxonomy" id="1519374"/>
    <lineage>
        <taxon>Bacteria</taxon>
        <taxon>Pseudomonadati</taxon>
        <taxon>Pseudomonadota</taxon>
        <taxon>Alphaproteobacteria</taxon>
        <taxon>Parvularculales</taxon>
        <taxon>Parvularculaceae</taxon>
        <taxon>Amphiplicatus</taxon>
    </lineage>
</organism>
<name>A0A239PNP9_9PROT</name>
<keyword evidence="2" id="KW-0378">Hydrolase</keyword>
<accession>A0A239PNP9</accession>
<keyword evidence="1" id="KW-0540">Nuclease</keyword>
<dbReference type="InterPro" id="IPR038649">
    <property type="entry name" value="EXOI_SH3_sf"/>
</dbReference>
<feature type="domain" description="ExoI C-terminal" evidence="6">
    <location>
        <begin position="339"/>
        <end position="461"/>
    </location>
</feature>
<evidence type="ECO:0000256" key="2">
    <source>
        <dbReference type="ARBA" id="ARBA00022801"/>
    </source>
</evidence>
<dbReference type="GO" id="GO:0006281">
    <property type="term" value="P:DNA repair"/>
    <property type="evidence" value="ECO:0007669"/>
    <property type="project" value="UniProtKB-KW"/>
</dbReference>
<comment type="cofactor">
    <cofactor evidence="4">
        <name>Mg(2+)</name>
        <dbReference type="ChEBI" id="CHEBI:18420"/>
    </cofactor>
    <text evidence="4">Binds 2 Mg(2+) ions per monomer.</text>
</comment>
<keyword evidence="8" id="KW-1185">Reference proteome</keyword>
<evidence type="ECO:0000259" key="6">
    <source>
        <dbReference type="PROSITE" id="PS51785"/>
    </source>
</evidence>
<dbReference type="RefSeq" id="WP_089411479.1">
    <property type="nucleotide sequence ID" value="NZ_FZQA01000002.1"/>
</dbReference>
<dbReference type="Pfam" id="PF00929">
    <property type="entry name" value="RNase_T"/>
    <property type="match status" value="1"/>
</dbReference>
<dbReference type="Proteomes" id="UP000198346">
    <property type="component" value="Unassembled WGS sequence"/>
</dbReference>
<dbReference type="Gene3D" id="1.20.1280.70">
    <property type="entry name" value="Exonuclease ExoI, domain 3"/>
    <property type="match status" value="1"/>
</dbReference>
<feature type="binding site" evidence="4">
    <location>
        <position position="7"/>
    </location>
    <ligand>
        <name>Mg(2+)</name>
        <dbReference type="ChEBI" id="CHEBI:18420"/>
        <label>1</label>
    </ligand>
</feature>
<dbReference type="Gene3D" id="3.30.1520.20">
    <property type="entry name" value="Exonuclease ExoI, domain 2"/>
    <property type="match status" value="1"/>
</dbReference>
<proteinExistence type="predicted"/>
<dbReference type="OrthoDB" id="9763470at2"/>
<dbReference type="SMART" id="SM00479">
    <property type="entry name" value="EXOIII"/>
    <property type="match status" value="1"/>
</dbReference>
<dbReference type="PIRSF" id="PIRSF000977">
    <property type="entry name" value="Exodeoxyribonuclease_I"/>
    <property type="match status" value="1"/>
</dbReference>
<dbReference type="PROSITE" id="PS51785">
    <property type="entry name" value="EXOI_C"/>
    <property type="match status" value="1"/>
</dbReference>
<evidence type="ECO:0000259" key="5">
    <source>
        <dbReference type="PROSITE" id="PS51784"/>
    </source>
</evidence>
<evidence type="ECO:0000313" key="7">
    <source>
        <dbReference type="EMBL" id="SNT71931.1"/>
    </source>
</evidence>
<dbReference type="InterPro" id="IPR058561">
    <property type="entry name" value="Exonuc_1_C"/>
</dbReference>
<evidence type="ECO:0000313" key="8">
    <source>
        <dbReference type="Proteomes" id="UP000198346"/>
    </source>
</evidence>
<keyword evidence="3" id="KW-0269">Exonuclease</keyword>
<feature type="binding site" evidence="4">
    <location>
        <position position="9"/>
    </location>
    <ligand>
        <name>Mg(2+)</name>
        <dbReference type="ChEBI" id="CHEBI:18420"/>
        <label>2</label>
    </ligand>
</feature>
<reference evidence="7 8" key="1">
    <citation type="submission" date="2017-07" db="EMBL/GenBank/DDBJ databases">
        <authorList>
            <person name="Sun Z.S."/>
            <person name="Albrecht U."/>
            <person name="Echele G."/>
            <person name="Lee C.C."/>
        </authorList>
    </citation>
    <scope>NUCLEOTIDE SEQUENCE [LARGE SCALE GENOMIC DNA]</scope>
    <source>
        <strain evidence="7 8">CGMCC 1.12710</strain>
    </source>
</reference>
<evidence type="ECO:0000256" key="4">
    <source>
        <dbReference type="PIRSR" id="PIRSR000977-2"/>
    </source>
</evidence>
<feature type="domain" description="ExoI SH3-like" evidence="5">
    <location>
        <begin position="194"/>
        <end position="334"/>
    </location>
</feature>
<dbReference type="AlphaFoldDB" id="A0A239PNP9"/>
<dbReference type="EMBL" id="FZQA01000002">
    <property type="protein sequence ID" value="SNT71931.1"/>
    <property type="molecule type" value="Genomic_DNA"/>
</dbReference>
<dbReference type="SUPFAM" id="SSF53098">
    <property type="entry name" value="Ribonuclease H-like"/>
    <property type="match status" value="1"/>
</dbReference>
<protein>
    <submittedName>
        <fullName evidence="7">Exodeoxyribonuclease I subunit C</fullName>
    </submittedName>
</protein>
<keyword evidence="4" id="KW-0479">Metal-binding</keyword>
<dbReference type="PANTHER" id="PTHR30231:SF4">
    <property type="entry name" value="PROTEIN NEN2"/>
    <property type="match status" value="1"/>
</dbReference>
<dbReference type="PROSITE" id="PS51784">
    <property type="entry name" value="EXOI_SH3"/>
    <property type="match status" value="1"/>
</dbReference>
<dbReference type="InterPro" id="IPR023607">
    <property type="entry name" value="Exodeoxyribonuclease_I"/>
</dbReference>
<feature type="binding site" evidence="4">
    <location>
        <position position="178"/>
    </location>
    <ligand>
        <name>Mg(2+)</name>
        <dbReference type="ChEBI" id="CHEBI:18420"/>
        <label>2</label>
    </ligand>
</feature>
<dbReference type="InterPro" id="IPR034747">
    <property type="entry name" value="EXOI_SH3"/>
</dbReference>
<dbReference type="GO" id="GO:0003677">
    <property type="term" value="F:DNA binding"/>
    <property type="evidence" value="ECO:0007669"/>
    <property type="project" value="UniProtKB-KW"/>
</dbReference>
<dbReference type="InterPro" id="IPR013520">
    <property type="entry name" value="Ribonucl_H"/>
</dbReference>
<dbReference type="InterPro" id="IPR036397">
    <property type="entry name" value="RNaseH_sf"/>
</dbReference>
<dbReference type="InterPro" id="IPR012337">
    <property type="entry name" value="RNaseH-like_sf"/>
</dbReference>
<dbReference type="Pfam" id="PF26016">
    <property type="entry name" value="ExoI_C"/>
    <property type="match status" value="1"/>
</dbReference>
<sequence length="469" mass="52910">MAIVFYDVETTGTSTSFDQILQFAAIRTDSELNELERFETRCRLQPHIVPAPQAMRLTGRTIAHLTDPALPSHYEMVRAIREKLLAWSPALFVAYNSYRFDEHLLRQALYQTLHPCFLTNTGGNVRTDVMRMVQASAIYVPDALAIPADQLGVPSFALARVARANGWLHINAHDAMADAEATVHLCRLIQERAPDVWSAFMRLSQKAAVLECFGDERVLSLSAIYGGRTYSWLVTALGPNAANGSEYYVFELGHDPDELRNLSDEELAARLCGLPKPIHVVKCNGSPILMPAHDAPDIARSKMLGMQELERRANVLRSDHGLRARLIAVFESTREPRQASVHVEERVYDGFVQAADETRMERFHKVPWEVRPAIVEQFEDARLVELGRRLIYIERPDVLSEAQRRSGRRAIARRLAGQVEAAPWLTFEAAIQEIEGLLATPMDDAGRELVEAWRGYLVRRHQESLELLA</sequence>
<keyword evidence="4" id="KW-0460">Magnesium</keyword>
<dbReference type="PANTHER" id="PTHR30231">
    <property type="entry name" value="DNA POLYMERASE III SUBUNIT EPSILON"/>
    <property type="match status" value="1"/>
</dbReference>
<dbReference type="GO" id="GO:0046872">
    <property type="term" value="F:metal ion binding"/>
    <property type="evidence" value="ECO:0007669"/>
    <property type="project" value="UniProtKB-KW"/>
</dbReference>
<gene>
    <name evidence="7" type="ORF">SAMN06297382_0952</name>
</gene>
<dbReference type="GO" id="GO:0008310">
    <property type="term" value="F:single-stranded DNA 3'-5' DNA exonuclease activity"/>
    <property type="evidence" value="ECO:0007669"/>
    <property type="project" value="UniProtKB-EC"/>
</dbReference>
<evidence type="ECO:0000256" key="3">
    <source>
        <dbReference type="ARBA" id="ARBA00022839"/>
    </source>
</evidence>
<evidence type="ECO:0000256" key="1">
    <source>
        <dbReference type="ARBA" id="ARBA00022722"/>
    </source>
</evidence>